<evidence type="ECO:0000256" key="14">
    <source>
        <dbReference type="PROSITE-ProRule" id="PRU00076"/>
    </source>
</evidence>
<name>A0A8C4WSY1_EPTBU</name>
<feature type="active site" description="Charge relay system" evidence="13">
    <location>
        <position position="220"/>
    </location>
</feature>
<feature type="active site" description="Charge relay system" evidence="13">
    <location>
        <position position="360"/>
    </location>
</feature>
<dbReference type="PROSITE" id="PS01187">
    <property type="entry name" value="EGF_CA"/>
    <property type="match status" value="1"/>
</dbReference>
<comment type="caution">
    <text evidence="14">Lacks conserved residue(s) required for the propagation of feature annotation.</text>
</comment>
<dbReference type="InterPro" id="IPR033116">
    <property type="entry name" value="TRYPSIN_SER"/>
</dbReference>
<dbReference type="CDD" id="cd00054">
    <property type="entry name" value="EGF_CA"/>
    <property type="match status" value="1"/>
</dbReference>
<dbReference type="SUPFAM" id="SSF57630">
    <property type="entry name" value="GLA-domain"/>
    <property type="match status" value="1"/>
</dbReference>
<feature type="active site" description="Charge relay system" evidence="13">
    <location>
        <position position="267"/>
    </location>
</feature>
<dbReference type="InterPro" id="IPR035972">
    <property type="entry name" value="GLA-like_dom_SF"/>
</dbReference>
<keyword evidence="7" id="KW-0677">Repeat</keyword>
<keyword evidence="11 14" id="KW-1015">Disulfide bond</keyword>
<dbReference type="CDD" id="cd00190">
    <property type="entry name" value="Tryp_SPc"/>
    <property type="match status" value="1"/>
</dbReference>
<keyword evidence="3" id="KW-0964">Secreted</keyword>
<dbReference type="Proteomes" id="UP000694388">
    <property type="component" value="Unplaced"/>
</dbReference>
<dbReference type="InterPro" id="IPR012224">
    <property type="entry name" value="Pept_S1A_FX"/>
</dbReference>
<evidence type="ECO:0000259" key="16">
    <source>
        <dbReference type="PROSITE" id="PS50026"/>
    </source>
</evidence>
<feature type="disulfide bond" evidence="14">
    <location>
        <begin position="91"/>
        <end position="100"/>
    </location>
</feature>
<dbReference type="SMART" id="SM00020">
    <property type="entry name" value="Tryp_SPc"/>
    <property type="match status" value="1"/>
</dbReference>
<dbReference type="PROSITE" id="PS00022">
    <property type="entry name" value="EGF_1"/>
    <property type="match status" value="1"/>
</dbReference>
<reference evidence="19" key="2">
    <citation type="submission" date="2025-09" db="UniProtKB">
        <authorList>
            <consortium name="Ensembl"/>
        </authorList>
    </citation>
    <scope>IDENTIFICATION</scope>
</reference>
<protein>
    <recommendedName>
        <fullName evidence="21">Coagulation factor VII</fullName>
    </recommendedName>
</protein>
<dbReference type="InterPro" id="IPR000152">
    <property type="entry name" value="EGF-type_Asp/Asn_hydroxyl_site"/>
</dbReference>
<dbReference type="PROSITE" id="PS50998">
    <property type="entry name" value="GLA_2"/>
    <property type="match status" value="1"/>
</dbReference>
<evidence type="ECO:0000256" key="13">
    <source>
        <dbReference type="PIRSR" id="PIRSR001143-1"/>
    </source>
</evidence>
<evidence type="ECO:0000256" key="4">
    <source>
        <dbReference type="ARBA" id="ARBA00022536"/>
    </source>
</evidence>
<evidence type="ECO:0000256" key="3">
    <source>
        <dbReference type="ARBA" id="ARBA00022525"/>
    </source>
</evidence>
<evidence type="ECO:0000256" key="2">
    <source>
        <dbReference type="ARBA" id="ARBA00022479"/>
    </source>
</evidence>
<keyword evidence="2" id="KW-0301">Gamma-carboxyglutamic acid</keyword>
<dbReference type="InterPro" id="IPR001254">
    <property type="entry name" value="Trypsin_dom"/>
</dbReference>
<dbReference type="PANTHER" id="PTHR24278:SF40">
    <property type="entry name" value="COAGULATION FACTOR VII-LIKE"/>
    <property type="match status" value="1"/>
</dbReference>
<keyword evidence="5 15" id="KW-0645">Protease</keyword>
<dbReference type="FunFam" id="2.40.10.10:FF:000120">
    <property type="entry name" value="Putative serine protease"/>
    <property type="match status" value="1"/>
</dbReference>
<dbReference type="PRINTS" id="PR00722">
    <property type="entry name" value="CHYMOTRYPSIN"/>
</dbReference>
<dbReference type="SMART" id="SM00069">
    <property type="entry name" value="GLA"/>
    <property type="match status" value="1"/>
</dbReference>
<evidence type="ECO:0008006" key="21">
    <source>
        <dbReference type="Google" id="ProtNLM"/>
    </source>
</evidence>
<dbReference type="Pfam" id="PF14670">
    <property type="entry name" value="FXa_inhibition"/>
    <property type="match status" value="1"/>
</dbReference>
<dbReference type="GO" id="GO:0007596">
    <property type="term" value="P:blood coagulation"/>
    <property type="evidence" value="ECO:0007669"/>
    <property type="project" value="InterPro"/>
</dbReference>
<dbReference type="InterPro" id="IPR001314">
    <property type="entry name" value="Peptidase_S1A"/>
</dbReference>
<dbReference type="GO" id="GO:0005615">
    <property type="term" value="C:extracellular space"/>
    <property type="evidence" value="ECO:0007669"/>
    <property type="project" value="TreeGrafter"/>
</dbReference>
<evidence type="ECO:0000256" key="10">
    <source>
        <dbReference type="ARBA" id="ARBA00022837"/>
    </source>
</evidence>
<dbReference type="Pfam" id="PF00594">
    <property type="entry name" value="Gla"/>
    <property type="match status" value="1"/>
</dbReference>
<dbReference type="PROSITE" id="PS00134">
    <property type="entry name" value="TRYPSIN_HIS"/>
    <property type="match status" value="1"/>
</dbReference>
<feature type="domain" description="Gla" evidence="18">
    <location>
        <begin position="26"/>
        <end position="59"/>
    </location>
</feature>
<evidence type="ECO:0000259" key="18">
    <source>
        <dbReference type="PROSITE" id="PS50998"/>
    </source>
</evidence>
<sequence>FPSRGRVTLSRPKALSFLKPKSLGRGLTEYLEEMRPGSLERECHEEHCTVEEAREVLKDLDKTVNTDDCASQPCQNGGQCLDMIREYSCTCTEQWQGRNCEKRKKTCEFDNGGCAQYCMADADGVKVCGCALGYTLHSDGHTCVEHEPVKKKKREQQSTSTHCLFFLSAGTNIATVVPRITGGDICFKGHCPWQVLLLHNRRAYCGGVLISREWVLTAAHCVRDKSKTISVRLGEHNLLAREDTEESIRVSKVLVHSMYNEYTYDNDIALLKLSKVALLSRYIVPICLPEPLYPLPVGSLLVVSGWGSTTARQGSIGLRSANIRLVSFQQCSRRSRFVVTQNMLCAGGGTAGRDACSGDSGGPLTVERKNVWYLVGLVSWGEGCAKAGKYGIYTKVSQYLPWIHTNMAQDGRSGVADDKLLVP</sequence>
<dbReference type="InterPro" id="IPR009003">
    <property type="entry name" value="Peptidase_S1_PA"/>
</dbReference>
<dbReference type="InterPro" id="IPR017857">
    <property type="entry name" value="Coagulation_fac-like_Gla_dom"/>
</dbReference>
<evidence type="ECO:0000259" key="17">
    <source>
        <dbReference type="PROSITE" id="PS50240"/>
    </source>
</evidence>
<evidence type="ECO:0000256" key="5">
    <source>
        <dbReference type="ARBA" id="ARBA00022670"/>
    </source>
</evidence>
<dbReference type="InterPro" id="IPR018097">
    <property type="entry name" value="EGF_Ca-bd_CS"/>
</dbReference>
<dbReference type="GeneTree" id="ENSGT00940000154474"/>
<dbReference type="GO" id="GO:0004252">
    <property type="term" value="F:serine-type endopeptidase activity"/>
    <property type="evidence" value="ECO:0007669"/>
    <property type="project" value="InterPro"/>
</dbReference>
<proteinExistence type="predicted"/>
<dbReference type="SMART" id="SM00181">
    <property type="entry name" value="EGF"/>
    <property type="match status" value="2"/>
</dbReference>
<dbReference type="PROSITE" id="PS00135">
    <property type="entry name" value="TRYPSIN_SER"/>
    <property type="match status" value="1"/>
</dbReference>
<keyword evidence="9 15" id="KW-0720">Serine protease</keyword>
<feature type="domain" description="Peptidase S1" evidence="17">
    <location>
        <begin position="180"/>
        <end position="408"/>
    </location>
</feature>
<dbReference type="InterPro" id="IPR050442">
    <property type="entry name" value="Peptidase_S1_coag_factors"/>
</dbReference>
<keyword evidence="6" id="KW-0732">Signal</keyword>
<dbReference type="SUPFAM" id="SSF50494">
    <property type="entry name" value="Trypsin-like serine proteases"/>
    <property type="match status" value="1"/>
</dbReference>
<keyword evidence="8 15" id="KW-0378">Hydrolase</keyword>
<evidence type="ECO:0000256" key="12">
    <source>
        <dbReference type="ARBA" id="ARBA00023180"/>
    </source>
</evidence>
<dbReference type="PANTHER" id="PTHR24278">
    <property type="entry name" value="COAGULATION FACTOR"/>
    <property type="match status" value="1"/>
</dbReference>
<dbReference type="PRINTS" id="PR00010">
    <property type="entry name" value="EGFBLOOD"/>
</dbReference>
<dbReference type="Gene3D" id="4.10.740.10">
    <property type="entry name" value="Coagulation Factor IX"/>
    <property type="match status" value="1"/>
</dbReference>
<dbReference type="SUPFAM" id="SSF57196">
    <property type="entry name" value="EGF/Laminin"/>
    <property type="match status" value="2"/>
</dbReference>
<evidence type="ECO:0000256" key="11">
    <source>
        <dbReference type="ARBA" id="ARBA00023157"/>
    </source>
</evidence>
<evidence type="ECO:0000256" key="6">
    <source>
        <dbReference type="ARBA" id="ARBA00022729"/>
    </source>
</evidence>
<dbReference type="InterPro" id="IPR000742">
    <property type="entry name" value="EGF"/>
</dbReference>
<keyword evidence="20" id="KW-1185">Reference proteome</keyword>
<dbReference type="PIRSF" id="PIRSF001143">
    <property type="entry name" value="Factor_X"/>
    <property type="match status" value="1"/>
</dbReference>
<dbReference type="InterPro" id="IPR018114">
    <property type="entry name" value="TRYPSIN_HIS"/>
</dbReference>
<feature type="domain" description="EGF-like" evidence="16">
    <location>
        <begin position="65"/>
        <end position="101"/>
    </location>
</feature>
<dbReference type="InterPro" id="IPR000294">
    <property type="entry name" value="GLA_domain"/>
</dbReference>
<dbReference type="InterPro" id="IPR043504">
    <property type="entry name" value="Peptidase_S1_PA_chymotrypsin"/>
</dbReference>
<evidence type="ECO:0000313" key="19">
    <source>
        <dbReference type="Ensembl" id="ENSEBUP00000010061.1"/>
    </source>
</evidence>
<dbReference type="FunFam" id="2.10.25.10:FF:000420">
    <property type="entry name" value="Coagulation factor VII"/>
    <property type="match status" value="1"/>
</dbReference>
<evidence type="ECO:0000256" key="1">
    <source>
        <dbReference type="ARBA" id="ARBA00004613"/>
    </source>
</evidence>
<dbReference type="PROSITE" id="PS50026">
    <property type="entry name" value="EGF_3"/>
    <property type="match status" value="1"/>
</dbReference>
<dbReference type="OMA" id="ECHEEHC"/>
<dbReference type="InterPro" id="IPR001881">
    <property type="entry name" value="EGF-like_Ca-bd_dom"/>
</dbReference>
<dbReference type="Ensembl" id="ENSEBUT00000010600.1">
    <property type="protein sequence ID" value="ENSEBUP00000010061.1"/>
    <property type="gene ID" value="ENSEBUG00000006458.1"/>
</dbReference>
<comment type="subcellular location">
    <subcellularLocation>
        <location evidence="1">Secreted</location>
    </subcellularLocation>
</comment>
<dbReference type="PRINTS" id="PR00001">
    <property type="entry name" value="GLABLOOD"/>
</dbReference>
<dbReference type="AlphaFoldDB" id="A0A8C4WSY1"/>
<keyword evidence="4 14" id="KW-0245">EGF-like domain</keyword>
<organism evidence="19 20">
    <name type="scientific">Eptatretus burgeri</name>
    <name type="common">Inshore hagfish</name>
    <dbReference type="NCBI Taxonomy" id="7764"/>
    <lineage>
        <taxon>Eukaryota</taxon>
        <taxon>Metazoa</taxon>
        <taxon>Chordata</taxon>
        <taxon>Craniata</taxon>
        <taxon>Vertebrata</taxon>
        <taxon>Cyclostomata</taxon>
        <taxon>Myxini</taxon>
        <taxon>Myxiniformes</taxon>
        <taxon>Myxinidae</taxon>
        <taxon>Eptatretinae</taxon>
        <taxon>Eptatretus</taxon>
    </lineage>
</organism>
<dbReference type="Pfam" id="PF00008">
    <property type="entry name" value="EGF"/>
    <property type="match status" value="1"/>
</dbReference>
<evidence type="ECO:0000256" key="7">
    <source>
        <dbReference type="ARBA" id="ARBA00022737"/>
    </source>
</evidence>
<reference evidence="19" key="1">
    <citation type="submission" date="2025-08" db="UniProtKB">
        <authorList>
            <consortium name="Ensembl"/>
        </authorList>
    </citation>
    <scope>IDENTIFICATION</scope>
</reference>
<dbReference type="PROSITE" id="PS00010">
    <property type="entry name" value="ASX_HYDROXYL"/>
    <property type="match status" value="1"/>
</dbReference>
<keyword evidence="10" id="KW-0106">Calcium</keyword>
<evidence type="ECO:0000256" key="8">
    <source>
        <dbReference type="ARBA" id="ARBA00022801"/>
    </source>
</evidence>
<dbReference type="Gene3D" id="2.40.10.10">
    <property type="entry name" value="Trypsin-like serine proteases"/>
    <property type="match status" value="1"/>
</dbReference>
<dbReference type="GO" id="GO:0005509">
    <property type="term" value="F:calcium ion binding"/>
    <property type="evidence" value="ECO:0007669"/>
    <property type="project" value="InterPro"/>
</dbReference>
<keyword evidence="12" id="KW-0325">Glycoprotein</keyword>
<dbReference type="GO" id="GO:0006508">
    <property type="term" value="P:proteolysis"/>
    <property type="evidence" value="ECO:0007669"/>
    <property type="project" value="UniProtKB-KW"/>
</dbReference>
<evidence type="ECO:0000256" key="9">
    <source>
        <dbReference type="ARBA" id="ARBA00022825"/>
    </source>
</evidence>
<evidence type="ECO:0000256" key="15">
    <source>
        <dbReference type="RuleBase" id="RU363034"/>
    </source>
</evidence>
<evidence type="ECO:0000313" key="20">
    <source>
        <dbReference type="Proteomes" id="UP000694388"/>
    </source>
</evidence>
<dbReference type="PROSITE" id="PS50240">
    <property type="entry name" value="TRYPSIN_DOM"/>
    <property type="match status" value="1"/>
</dbReference>
<accession>A0A8C4WSY1</accession>
<dbReference type="Gene3D" id="2.10.25.10">
    <property type="entry name" value="Laminin"/>
    <property type="match status" value="2"/>
</dbReference>
<dbReference type="Pfam" id="PF00089">
    <property type="entry name" value="Trypsin"/>
    <property type="match status" value="1"/>
</dbReference>
<dbReference type="SMART" id="SM00179">
    <property type="entry name" value="EGF_CA"/>
    <property type="match status" value="1"/>
</dbReference>